<protein>
    <recommendedName>
        <fullName evidence="3">PRC-barrel domain-containing protein</fullName>
    </recommendedName>
</protein>
<dbReference type="InterPro" id="IPR027275">
    <property type="entry name" value="PRC-brl_dom"/>
</dbReference>
<feature type="region of interest" description="Disordered" evidence="1">
    <location>
        <begin position="20"/>
        <end position="131"/>
    </location>
</feature>
<accession>A0A8J8MUQ8</accession>
<dbReference type="Gene3D" id="2.30.30.240">
    <property type="entry name" value="PRC-barrel domain"/>
    <property type="match status" value="1"/>
</dbReference>
<reference evidence="4" key="1">
    <citation type="submission" date="2020-01" db="EMBL/GenBank/DDBJ databases">
        <authorList>
            <person name="Yang Y."/>
            <person name="Kwon Y.M."/>
        </authorList>
    </citation>
    <scope>NUCLEOTIDE SEQUENCE</scope>
    <source>
        <strain evidence="4">PG104</strain>
    </source>
</reference>
<keyword evidence="2" id="KW-0732">Signal</keyword>
<keyword evidence="5" id="KW-1185">Reference proteome</keyword>
<dbReference type="RefSeq" id="WP_211784034.1">
    <property type="nucleotide sequence ID" value="NZ_CP047289.1"/>
</dbReference>
<organism evidence="4 5">
    <name type="scientific">Falsirhodobacter algicola</name>
    <dbReference type="NCBI Taxonomy" id="2692330"/>
    <lineage>
        <taxon>Bacteria</taxon>
        <taxon>Pseudomonadati</taxon>
        <taxon>Pseudomonadota</taxon>
        <taxon>Alphaproteobacteria</taxon>
        <taxon>Rhodobacterales</taxon>
        <taxon>Paracoccaceae</taxon>
        <taxon>Falsirhodobacter</taxon>
    </lineage>
</organism>
<feature type="signal peptide" evidence="2">
    <location>
        <begin position="1"/>
        <end position="20"/>
    </location>
</feature>
<dbReference type="AlphaFoldDB" id="A0A8J8MUQ8"/>
<name>A0A8J8MUQ8_9RHOB</name>
<dbReference type="Proteomes" id="UP000679284">
    <property type="component" value="Chromosome"/>
</dbReference>
<dbReference type="KEGG" id="fap:GR316_11385"/>
<dbReference type="EMBL" id="CP047289">
    <property type="protein sequence ID" value="QUS36814.1"/>
    <property type="molecule type" value="Genomic_DNA"/>
</dbReference>
<dbReference type="InterPro" id="IPR011033">
    <property type="entry name" value="PRC_barrel-like_sf"/>
</dbReference>
<feature type="domain" description="PRC-barrel" evidence="3">
    <location>
        <begin position="140"/>
        <end position="193"/>
    </location>
</feature>
<proteinExistence type="predicted"/>
<sequence length="225" mass="23261">MKNLALSTAILALMSGAALAQTSPDASNPTTATGQEQPPLTGRDASPSDPGTLDTGNEGGEPAMDAQSNDTPMGSEAEQPGTMSDPMPGESDTAPEGMDSTDPGMDAPTPAPGMDDTTAGSDPSMATPEGYAPVDMATLTADQLDGATVYDQNEADVGEISEVMPEEGMPETVIVDVGGFLGLGERSVALNVSELSFYQEVDGDELRAFTMMTEDELKELPEYEE</sequence>
<feature type="chain" id="PRO_5035239778" description="PRC-barrel domain-containing protein" evidence="2">
    <location>
        <begin position="21"/>
        <end position="225"/>
    </location>
</feature>
<evidence type="ECO:0000259" key="3">
    <source>
        <dbReference type="Pfam" id="PF05239"/>
    </source>
</evidence>
<evidence type="ECO:0000313" key="4">
    <source>
        <dbReference type="EMBL" id="QUS36814.1"/>
    </source>
</evidence>
<feature type="compositionally biased region" description="Polar residues" evidence="1">
    <location>
        <begin position="20"/>
        <end position="38"/>
    </location>
</feature>
<dbReference type="SUPFAM" id="SSF50346">
    <property type="entry name" value="PRC-barrel domain"/>
    <property type="match status" value="1"/>
</dbReference>
<gene>
    <name evidence="4" type="ORF">GR316_11385</name>
</gene>
<dbReference type="Pfam" id="PF05239">
    <property type="entry name" value="PRC"/>
    <property type="match status" value="1"/>
</dbReference>
<evidence type="ECO:0000313" key="5">
    <source>
        <dbReference type="Proteomes" id="UP000679284"/>
    </source>
</evidence>
<evidence type="ECO:0000256" key="1">
    <source>
        <dbReference type="SAM" id="MobiDB-lite"/>
    </source>
</evidence>
<evidence type="ECO:0000256" key="2">
    <source>
        <dbReference type="SAM" id="SignalP"/>
    </source>
</evidence>